<evidence type="ECO:0000313" key="2">
    <source>
        <dbReference type="Proteomes" id="UP000814033"/>
    </source>
</evidence>
<evidence type="ECO:0000313" key="1">
    <source>
        <dbReference type="EMBL" id="KAI0047600.1"/>
    </source>
</evidence>
<dbReference type="EMBL" id="MU275901">
    <property type="protein sequence ID" value="KAI0047600.1"/>
    <property type="molecule type" value="Genomic_DNA"/>
</dbReference>
<reference evidence="1" key="2">
    <citation type="journal article" date="2022" name="New Phytol.">
        <title>Evolutionary transition to the ectomycorrhizal habit in the genomes of a hyperdiverse lineage of mushroom-forming fungi.</title>
        <authorList>
            <person name="Looney B."/>
            <person name="Miyauchi S."/>
            <person name="Morin E."/>
            <person name="Drula E."/>
            <person name="Courty P.E."/>
            <person name="Kohler A."/>
            <person name="Kuo A."/>
            <person name="LaButti K."/>
            <person name="Pangilinan J."/>
            <person name="Lipzen A."/>
            <person name="Riley R."/>
            <person name="Andreopoulos W."/>
            <person name="He G."/>
            <person name="Johnson J."/>
            <person name="Nolan M."/>
            <person name="Tritt A."/>
            <person name="Barry K.W."/>
            <person name="Grigoriev I.V."/>
            <person name="Nagy L.G."/>
            <person name="Hibbett D."/>
            <person name="Henrissat B."/>
            <person name="Matheny P.B."/>
            <person name="Labbe J."/>
            <person name="Martin F.M."/>
        </authorList>
    </citation>
    <scope>NUCLEOTIDE SEQUENCE</scope>
    <source>
        <strain evidence="1">FP105234-sp</strain>
    </source>
</reference>
<keyword evidence="2" id="KW-1185">Reference proteome</keyword>
<name>A0ACB8RU72_9AGAM</name>
<sequence length="265" mass="30137">MLDSIYNSLYTIGTLPFWLLIHVGVFGSNVLEAIESSPSSLKIIRKHIERRSKAAARGLQTRPPMTRRIPRYDGRNGHVSVMTVGQNGGRSTLTLMGQFPAPGTRAATYVTSDSPNSDDPHNLPQRGVRPSTWDQRPASTQAAAKRPTATPSPAQRTQDSKRSRHKYRGRDEYYHLYTSHGVDPLDEPTKCSQAPQPEDLFVHDCMPNGVQVWIWQDDRWVTIRTWTKHPRIPRLYLELKHGDNPKWLCASTIETHARKLARKRD</sequence>
<organism evidence="1 2">
    <name type="scientific">Auriscalpium vulgare</name>
    <dbReference type="NCBI Taxonomy" id="40419"/>
    <lineage>
        <taxon>Eukaryota</taxon>
        <taxon>Fungi</taxon>
        <taxon>Dikarya</taxon>
        <taxon>Basidiomycota</taxon>
        <taxon>Agaricomycotina</taxon>
        <taxon>Agaricomycetes</taxon>
        <taxon>Russulales</taxon>
        <taxon>Auriscalpiaceae</taxon>
        <taxon>Auriscalpium</taxon>
    </lineage>
</organism>
<protein>
    <submittedName>
        <fullName evidence="1">Uncharacterized protein</fullName>
    </submittedName>
</protein>
<accession>A0ACB8RU72</accession>
<reference evidence="1" key="1">
    <citation type="submission" date="2021-02" db="EMBL/GenBank/DDBJ databases">
        <authorList>
            <consortium name="DOE Joint Genome Institute"/>
            <person name="Ahrendt S."/>
            <person name="Looney B.P."/>
            <person name="Miyauchi S."/>
            <person name="Morin E."/>
            <person name="Drula E."/>
            <person name="Courty P.E."/>
            <person name="Chicoki N."/>
            <person name="Fauchery L."/>
            <person name="Kohler A."/>
            <person name="Kuo A."/>
            <person name="Labutti K."/>
            <person name="Pangilinan J."/>
            <person name="Lipzen A."/>
            <person name="Riley R."/>
            <person name="Andreopoulos W."/>
            <person name="He G."/>
            <person name="Johnson J."/>
            <person name="Barry K.W."/>
            <person name="Grigoriev I.V."/>
            <person name="Nagy L."/>
            <person name="Hibbett D."/>
            <person name="Henrissat B."/>
            <person name="Matheny P.B."/>
            <person name="Labbe J."/>
            <person name="Martin F."/>
        </authorList>
    </citation>
    <scope>NUCLEOTIDE SEQUENCE</scope>
    <source>
        <strain evidence="1">FP105234-sp</strain>
    </source>
</reference>
<comment type="caution">
    <text evidence="1">The sequence shown here is derived from an EMBL/GenBank/DDBJ whole genome shotgun (WGS) entry which is preliminary data.</text>
</comment>
<dbReference type="Proteomes" id="UP000814033">
    <property type="component" value="Unassembled WGS sequence"/>
</dbReference>
<proteinExistence type="predicted"/>
<gene>
    <name evidence="1" type="ORF">FA95DRAFT_1605932</name>
</gene>